<dbReference type="InterPro" id="IPR025250">
    <property type="entry name" value="DUF4199"/>
</dbReference>
<dbReference type="Proteomes" id="UP000076923">
    <property type="component" value="Unassembled WGS sequence"/>
</dbReference>
<reference evidence="2 3" key="1">
    <citation type="submission" date="2016-02" db="EMBL/GenBank/DDBJ databases">
        <title>Draft genome sequence of Polaribacter atrinae KACC17473.</title>
        <authorList>
            <person name="Shin S.-K."/>
            <person name="Yi H."/>
        </authorList>
    </citation>
    <scope>NUCLEOTIDE SEQUENCE [LARGE SCALE GENOMIC DNA]</scope>
    <source>
        <strain evidence="2 3">KACC 17473</strain>
    </source>
</reference>
<accession>A0A176TAQ2</accession>
<dbReference type="Pfam" id="PF13858">
    <property type="entry name" value="DUF4199"/>
    <property type="match status" value="1"/>
</dbReference>
<evidence type="ECO:0000313" key="3">
    <source>
        <dbReference type="Proteomes" id="UP000076923"/>
    </source>
</evidence>
<dbReference type="AlphaFoldDB" id="A0A176TAQ2"/>
<keyword evidence="3" id="KW-1185">Reference proteome</keyword>
<evidence type="ECO:0008006" key="4">
    <source>
        <dbReference type="Google" id="ProtNLM"/>
    </source>
</evidence>
<evidence type="ECO:0000313" key="2">
    <source>
        <dbReference type="EMBL" id="OAD44751.1"/>
    </source>
</evidence>
<name>A0A176TAQ2_9FLAO</name>
<keyword evidence="1" id="KW-0472">Membrane</keyword>
<evidence type="ECO:0000256" key="1">
    <source>
        <dbReference type="SAM" id="Phobius"/>
    </source>
</evidence>
<feature type="transmembrane region" description="Helical" evidence="1">
    <location>
        <begin position="12"/>
        <end position="33"/>
    </location>
</feature>
<organism evidence="2 3">
    <name type="scientific">Polaribacter atrinae</name>
    <dbReference type="NCBI Taxonomy" id="1333662"/>
    <lineage>
        <taxon>Bacteria</taxon>
        <taxon>Pseudomonadati</taxon>
        <taxon>Bacteroidota</taxon>
        <taxon>Flavobacteriia</taxon>
        <taxon>Flavobacteriales</taxon>
        <taxon>Flavobacteriaceae</taxon>
    </lineage>
</organism>
<proteinExistence type="predicted"/>
<feature type="transmembrane region" description="Helical" evidence="1">
    <location>
        <begin position="39"/>
        <end position="58"/>
    </location>
</feature>
<sequence>MEDQANSKSIIVNYGIILAGAGILLSVITYAMGAHLKPHWSISVISIAMTTALIVFGIKKYKELNKGFISWGQGVKIGVGICILSTLITAIYQYIFMTYIEPDFMQQAMELQNQVYLDSGMTEEQIEAANEIGQKFQSPGILAAISIIGAAILGFIISAIASAIMKKTEEETY</sequence>
<keyword evidence="1" id="KW-0812">Transmembrane</keyword>
<keyword evidence="1" id="KW-1133">Transmembrane helix</keyword>
<dbReference type="RefSeq" id="WP_068450257.1">
    <property type="nucleotide sequence ID" value="NZ_CANKUV010000011.1"/>
</dbReference>
<protein>
    <recommendedName>
        <fullName evidence="4">DUF4199 domain-containing protein</fullName>
    </recommendedName>
</protein>
<dbReference type="EMBL" id="LVWE01000040">
    <property type="protein sequence ID" value="OAD44751.1"/>
    <property type="molecule type" value="Genomic_DNA"/>
</dbReference>
<gene>
    <name evidence="2" type="ORF">LPB303_11380</name>
</gene>
<feature type="transmembrane region" description="Helical" evidence="1">
    <location>
        <begin position="141"/>
        <end position="164"/>
    </location>
</feature>
<comment type="caution">
    <text evidence="2">The sequence shown here is derived from an EMBL/GenBank/DDBJ whole genome shotgun (WGS) entry which is preliminary data.</text>
</comment>
<dbReference type="STRING" id="1333662.LPB303_11380"/>
<dbReference type="OrthoDB" id="1122768at2"/>
<feature type="transmembrane region" description="Helical" evidence="1">
    <location>
        <begin position="79"/>
        <end position="100"/>
    </location>
</feature>